<dbReference type="AlphaFoldDB" id="A0A2J5I745"/>
<organism evidence="1 2">
    <name type="scientific">Aspergillus taichungensis</name>
    <dbReference type="NCBI Taxonomy" id="482145"/>
    <lineage>
        <taxon>Eukaryota</taxon>
        <taxon>Fungi</taxon>
        <taxon>Dikarya</taxon>
        <taxon>Ascomycota</taxon>
        <taxon>Pezizomycotina</taxon>
        <taxon>Eurotiomycetes</taxon>
        <taxon>Eurotiomycetidae</taxon>
        <taxon>Eurotiales</taxon>
        <taxon>Aspergillaceae</taxon>
        <taxon>Aspergillus</taxon>
        <taxon>Aspergillus subgen. Circumdati</taxon>
    </lineage>
</organism>
<accession>A0A2J5I745</accession>
<sequence>MLAMVRRLCLDWAQRHGWAHSAWTMLPTGTGACIAWVWKLGPQGEPESPSLPIHRPAFPVYHSERWGHWNASRRHKILMDMETPTPLLQCRCPKVA</sequence>
<keyword evidence="2" id="KW-1185">Reference proteome</keyword>
<dbReference type="Proteomes" id="UP000235023">
    <property type="component" value="Unassembled WGS sequence"/>
</dbReference>
<dbReference type="EMBL" id="KZ559502">
    <property type="protein sequence ID" value="PLN85821.1"/>
    <property type="molecule type" value="Genomic_DNA"/>
</dbReference>
<evidence type="ECO:0000313" key="1">
    <source>
        <dbReference type="EMBL" id="PLN85821.1"/>
    </source>
</evidence>
<dbReference type="PROSITE" id="PS51257">
    <property type="entry name" value="PROKAR_LIPOPROTEIN"/>
    <property type="match status" value="1"/>
</dbReference>
<proteinExistence type="predicted"/>
<evidence type="ECO:0000313" key="2">
    <source>
        <dbReference type="Proteomes" id="UP000235023"/>
    </source>
</evidence>
<reference evidence="2" key="1">
    <citation type="submission" date="2017-12" db="EMBL/GenBank/DDBJ databases">
        <authorList>
            <consortium name="DOE Joint Genome Institute"/>
            <person name="Mondo S.J."/>
            <person name="Kjaerbolling I."/>
            <person name="Vesth T.C."/>
            <person name="Frisvad J.C."/>
            <person name="Nybo J.L."/>
            <person name="Theobald S."/>
            <person name="Kuo A."/>
            <person name="Bowyer P."/>
            <person name="Matsuda Y."/>
            <person name="Lyhne E.K."/>
            <person name="Kogle M.E."/>
            <person name="Clum A."/>
            <person name="Lipzen A."/>
            <person name="Salamov A."/>
            <person name="Ngan C.Y."/>
            <person name="Daum C."/>
            <person name="Chiniquy J."/>
            <person name="Barry K."/>
            <person name="LaButti K."/>
            <person name="Haridas S."/>
            <person name="Simmons B.A."/>
            <person name="Magnuson J.K."/>
            <person name="Mortensen U.H."/>
            <person name="Larsen T.O."/>
            <person name="Grigoriev I.V."/>
            <person name="Baker S.E."/>
            <person name="Andersen M.R."/>
            <person name="Nordberg H.P."/>
            <person name="Cantor M.N."/>
            <person name="Hua S.X."/>
        </authorList>
    </citation>
    <scope>NUCLEOTIDE SEQUENCE [LARGE SCALE GENOMIC DNA]</scope>
    <source>
        <strain evidence="2">IBT 19404</strain>
    </source>
</reference>
<protein>
    <submittedName>
        <fullName evidence="1">Uncharacterized protein</fullName>
    </submittedName>
</protein>
<name>A0A2J5I745_9EURO</name>
<gene>
    <name evidence="1" type="ORF">BDW42DRAFT_132767</name>
</gene>